<dbReference type="InterPro" id="IPR012373">
    <property type="entry name" value="Ferrdict_sens_TM"/>
</dbReference>
<dbReference type="PIRSF" id="PIRSF018266">
    <property type="entry name" value="FecR"/>
    <property type="match status" value="1"/>
</dbReference>
<proteinExistence type="predicted"/>
<dbReference type="PANTHER" id="PTHR30273:SF2">
    <property type="entry name" value="PROTEIN FECR"/>
    <property type="match status" value="1"/>
</dbReference>
<comment type="caution">
    <text evidence="4">The sequence shown here is derived from an EMBL/GenBank/DDBJ whole genome shotgun (WGS) entry which is preliminary data.</text>
</comment>
<evidence type="ECO:0000313" key="5">
    <source>
        <dbReference type="Proteomes" id="UP000651057"/>
    </source>
</evidence>
<dbReference type="Pfam" id="PF16344">
    <property type="entry name" value="FecR_C"/>
    <property type="match status" value="1"/>
</dbReference>
<dbReference type="Proteomes" id="UP000651057">
    <property type="component" value="Unassembled WGS sequence"/>
</dbReference>
<dbReference type="Pfam" id="PF04773">
    <property type="entry name" value="FecR"/>
    <property type="match status" value="1"/>
</dbReference>
<sequence>MDKEYLLKKWLADDLTPSEAKAFEALDDYKAHIKILDDAQFFKASEVSEIVGLEEFYEKINSAPTHSDTTIWYKPLLRVAAIVAIILGVGSFFFFDGDANVGSLASEKISVTLPDESAVVLNAKSNIIYNKRDWNEKREVVLDGEAFFKVTNGSTFDVITNAGKVSVLGTQFNVKNRKGYFEVQCFEGLVNVQYNGDAKNLPAGSTFKVVNGVATSDATSDNEPKWINNISDFKSVPFHEVIQEFERQYDVIFSLENINTSRIFTGGFVHTNIEDGLKSITLPLDLEYKIDSKKHITLYKSKL</sequence>
<dbReference type="PANTHER" id="PTHR30273">
    <property type="entry name" value="PERIPLASMIC SIGNAL SENSOR AND SIGMA FACTOR ACTIVATOR FECR-RELATED"/>
    <property type="match status" value="1"/>
</dbReference>
<keyword evidence="1" id="KW-0472">Membrane</keyword>
<feature type="domain" description="Protein FecR C-terminal" evidence="3">
    <location>
        <begin position="233"/>
        <end position="295"/>
    </location>
</feature>
<dbReference type="AlphaFoldDB" id="A0A936ZZR2"/>
<keyword evidence="5" id="KW-1185">Reference proteome</keyword>
<organism evidence="4 5">
    <name type="scientific">Aquimarina mytili</name>
    <dbReference type="NCBI Taxonomy" id="874423"/>
    <lineage>
        <taxon>Bacteria</taxon>
        <taxon>Pseudomonadati</taxon>
        <taxon>Bacteroidota</taxon>
        <taxon>Flavobacteriia</taxon>
        <taxon>Flavobacteriales</taxon>
        <taxon>Flavobacteriaceae</taxon>
        <taxon>Aquimarina</taxon>
    </lineage>
</organism>
<evidence type="ECO:0000259" key="3">
    <source>
        <dbReference type="Pfam" id="PF16344"/>
    </source>
</evidence>
<feature type="transmembrane region" description="Helical" evidence="1">
    <location>
        <begin position="76"/>
        <end position="95"/>
    </location>
</feature>
<gene>
    <name evidence="4" type="ORF">JJQ60_15670</name>
</gene>
<name>A0A936ZZR2_9FLAO</name>
<dbReference type="RefSeq" id="WP_201922302.1">
    <property type="nucleotide sequence ID" value="NZ_BAABAX010000014.1"/>
</dbReference>
<dbReference type="Gene3D" id="3.55.50.30">
    <property type="match status" value="1"/>
</dbReference>
<keyword evidence="1" id="KW-0812">Transmembrane</keyword>
<evidence type="ECO:0000259" key="2">
    <source>
        <dbReference type="Pfam" id="PF04773"/>
    </source>
</evidence>
<dbReference type="InterPro" id="IPR032508">
    <property type="entry name" value="FecR_C"/>
</dbReference>
<evidence type="ECO:0000256" key="1">
    <source>
        <dbReference type="SAM" id="Phobius"/>
    </source>
</evidence>
<dbReference type="InterPro" id="IPR006860">
    <property type="entry name" value="FecR"/>
</dbReference>
<dbReference type="GO" id="GO:0016989">
    <property type="term" value="F:sigma factor antagonist activity"/>
    <property type="evidence" value="ECO:0007669"/>
    <property type="project" value="TreeGrafter"/>
</dbReference>
<protein>
    <submittedName>
        <fullName evidence="4">FecR family protein</fullName>
    </submittedName>
</protein>
<feature type="domain" description="FecR protein" evidence="2">
    <location>
        <begin position="105"/>
        <end position="190"/>
    </location>
</feature>
<keyword evidence="1" id="KW-1133">Transmembrane helix</keyword>
<reference evidence="4" key="1">
    <citation type="submission" date="2021-01" db="EMBL/GenBank/DDBJ databases">
        <authorList>
            <person name="Zhong Y.L."/>
        </authorList>
    </citation>
    <scope>NUCLEOTIDE SEQUENCE</scope>
    <source>
        <strain evidence="4">KCTC 23302</strain>
    </source>
</reference>
<evidence type="ECO:0000313" key="4">
    <source>
        <dbReference type="EMBL" id="MBL0684968.1"/>
    </source>
</evidence>
<dbReference type="EMBL" id="JAERQJ010000006">
    <property type="protein sequence ID" value="MBL0684968.1"/>
    <property type="molecule type" value="Genomic_DNA"/>
</dbReference>
<accession>A0A936ZZR2</accession>
<dbReference type="Gene3D" id="2.60.120.1440">
    <property type="match status" value="1"/>
</dbReference>